<comment type="caution">
    <text evidence="9">The sequence shown here is derived from an EMBL/GenBank/DDBJ whole genome shotgun (WGS) entry which is preliminary data.</text>
</comment>
<dbReference type="Gene3D" id="2.40.70.10">
    <property type="entry name" value="Acid Proteases"/>
    <property type="match status" value="1"/>
</dbReference>
<dbReference type="PANTHER" id="PTHR47965:SF12">
    <property type="entry name" value="ASPARTIC PROTEINASE 3-RELATED"/>
    <property type="match status" value="1"/>
</dbReference>
<evidence type="ECO:0000256" key="2">
    <source>
        <dbReference type="ARBA" id="ARBA00022670"/>
    </source>
</evidence>
<dbReference type="PROSITE" id="PS51767">
    <property type="entry name" value="PEPTIDASE_A1"/>
    <property type="match status" value="1"/>
</dbReference>
<keyword evidence="2" id="KW-0645">Protease</keyword>
<keyword evidence="3" id="KW-0732">Signal</keyword>
<evidence type="ECO:0000256" key="6">
    <source>
        <dbReference type="ARBA" id="ARBA00023145"/>
    </source>
</evidence>
<evidence type="ECO:0000256" key="5">
    <source>
        <dbReference type="ARBA" id="ARBA00022801"/>
    </source>
</evidence>
<dbReference type="PANTHER" id="PTHR47965">
    <property type="entry name" value="ASPARTYL PROTEASE-RELATED"/>
    <property type="match status" value="1"/>
</dbReference>
<accession>A0A8K1CPD7</accession>
<keyword evidence="7" id="KW-0812">Transmembrane</keyword>
<keyword evidence="5" id="KW-0378">Hydrolase</keyword>
<evidence type="ECO:0000259" key="8">
    <source>
        <dbReference type="PROSITE" id="PS51767"/>
    </source>
</evidence>
<evidence type="ECO:0000256" key="3">
    <source>
        <dbReference type="ARBA" id="ARBA00022729"/>
    </source>
</evidence>
<comment type="similarity">
    <text evidence="1">Belongs to the peptidase A1 family.</text>
</comment>
<keyword evidence="7" id="KW-0472">Membrane</keyword>
<dbReference type="GO" id="GO:0004190">
    <property type="term" value="F:aspartic-type endopeptidase activity"/>
    <property type="evidence" value="ECO:0007669"/>
    <property type="project" value="UniProtKB-KW"/>
</dbReference>
<reference evidence="9" key="1">
    <citation type="submission" date="2019-03" db="EMBL/GenBank/DDBJ databases">
        <title>Long read genome sequence of the mycoparasitic Pythium oligandrum ATCC 38472 isolated from sugarbeet rhizosphere.</title>
        <authorList>
            <person name="Gaulin E."/>
        </authorList>
    </citation>
    <scope>NUCLEOTIDE SEQUENCE</scope>
    <source>
        <strain evidence="9">ATCC 38472_TT</strain>
    </source>
</reference>
<dbReference type="SUPFAM" id="SSF50630">
    <property type="entry name" value="Acid proteases"/>
    <property type="match status" value="1"/>
</dbReference>
<keyword evidence="10" id="KW-1185">Reference proteome</keyword>
<evidence type="ECO:0000256" key="4">
    <source>
        <dbReference type="ARBA" id="ARBA00022750"/>
    </source>
</evidence>
<evidence type="ECO:0000313" key="9">
    <source>
        <dbReference type="EMBL" id="TMW67164.1"/>
    </source>
</evidence>
<feature type="domain" description="Peptidase A1" evidence="8">
    <location>
        <begin position="14"/>
        <end position="369"/>
    </location>
</feature>
<dbReference type="InterPro" id="IPR001461">
    <property type="entry name" value="Aspartic_peptidase_A1"/>
</dbReference>
<feature type="transmembrane region" description="Helical" evidence="7">
    <location>
        <begin position="427"/>
        <end position="449"/>
    </location>
</feature>
<keyword evidence="4" id="KW-0064">Aspartyl protease</keyword>
<dbReference type="EMBL" id="SPLM01000005">
    <property type="protein sequence ID" value="TMW67164.1"/>
    <property type="molecule type" value="Genomic_DNA"/>
</dbReference>
<dbReference type="GO" id="GO:0006508">
    <property type="term" value="P:proteolysis"/>
    <property type="evidence" value="ECO:0007669"/>
    <property type="project" value="UniProtKB-KW"/>
</dbReference>
<keyword evidence="7" id="KW-1133">Transmembrane helix</keyword>
<dbReference type="Proteomes" id="UP000794436">
    <property type="component" value="Unassembled WGS sequence"/>
</dbReference>
<organism evidence="9 10">
    <name type="scientific">Pythium oligandrum</name>
    <name type="common">Mycoparasitic fungus</name>
    <dbReference type="NCBI Taxonomy" id="41045"/>
    <lineage>
        <taxon>Eukaryota</taxon>
        <taxon>Sar</taxon>
        <taxon>Stramenopiles</taxon>
        <taxon>Oomycota</taxon>
        <taxon>Peronosporomycetes</taxon>
        <taxon>Pythiales</taxon>
        <taxon>Pythiaceae</taxon>
        <taxon>Pythium</taxon>
    </lineage>
</organism>
<dbReference type="AlphaFoldDB" id="A0A8K1CPD7"/>
<keyword evidence="6" id="KW-0865">Zymogen</keyword>
<evidence type="ECO:0000256" key="7">
    <source>
        <dbReference type="SAM" id="Phobius"/>
    </source>
</evidence>
<proteinExistence type="inferred from homology"/>
<dbReference type="InterPro" id="IPR021109">
    <property type="entry name" value="Peptidase_aspartic_dom_sf"/>
</dbReference>
<dbReference type="Pfam" id="PF00026">
    <property type="entry name" value="Asp"/>
    <property type="match status" value="1"/>
</dbReference>
<evidence type="ECO:0000256" key="1">
    <source>
        <dbReference type="ARBA" id="ARBA00007447"/>
    </source>
</evidence>
<dbReference type="InterPro" id="IPR033121">
    <property type="entry name" value="PEPTIDASE_A1"/>
</dbReference>
<sequence>MPRIPLLWTNRRTYAAPIRFDDTEYTLQIGTLASDVWLECENDENSTLACRSACDGVVTAESGQFCVLPQLNVSMEWPEASLAFEDFPVTIEESLSMLNAYAAIASAAYLKMQSDIALHFPLGAKTDGVLGLGRGRAAVERNFYTAVAVENQPHTAAVNSFLLYLRDESKEQAQNQSFLVINDVDTTFLATDGFPTALSLSLWTPEIRDSQDPSSNVSWTVEVQAVSFDTETTFVPHGYRGKNAETSSVALLSTNSRGIEVPSDVFDYFRTNFLPFNVCFYDPDREPPLYYACEPSGLDQLPRIGIYIGHNVFYLDPADYTHPSMINKNQIVVEVTQSIFQDDVWVLGSTFLRKFPSHFQQKESLVTLFCDGSTTCHPLAVDAKLEIVRIDPPIDTGSHTASSASAAGDDVVIDVNVNKPSSGYSTVALSFLAVCVVGIGLVLLVWYIVKRRRDAAHAREQAARQDYYDRLRRDEVPTVHSERDLAEQLRAQQTAFTTYRTERDVFQGITPPTSYRNPQRSGA</sequence>
<protein>
    <recommendedName>
        <fullName evidence="8">Peptidase A1 domain-containing protein</fullName>
    </recommendedName>
</protein>
<name>A0A8K1CPD7_PYTOL</name>
<evidence type="ECO:0000313" key="10">
    <source>
        <dbReference type="Proteomes" id="UP000794436"/>
    </source>
</evidence>
<gene>
    <name evidence="9" type="ORF">Poli38472_012280</name>
</gene>